<name>A0AAD8YDK2_9STRA</name>
<organism evidence="2 3">
    <name type="scientific">Skeletonema marinoi</name>
    <dbReference type="NCBI Taxonomy" id="267567"/>
    <lineage>
        <taxon>Eukaryota</taxon>
        <taxon>Sar</taxon>
        <taxon>Stramenopiles</taxon>
        <taxon>Ochrophyta</taxon>
        <taxon>Bacillariophyta</taxon>
        <taxon>Coscinodiscophyceae</taxon>
        <taxon>Thalassiosirophycidae</taxon>
        <taxon>Thalassiosirales</taxon>
        <taxon>Skeletonemataceae</taxon>
        <taxon>Skeletonema</taxon>
        <taxon>Skeletonema marinoi-dohrnii complex</taxon>
    </lineage>
</organism>
<feature type="region of interest" description="Disordered" evidence="1">
    <location>
        <begin position="1"/>
        <end position="24"/>
    </location>
</feature>
<proteinExistence type="predicted"/>
<gene>
    <name evidence="2" type="ORF">QTG54_004811</name>
</gene>
<feature type="compositionally biased region" description="Low complexity" evidence="1">
    <location>
        <begin position="57"/>
        <end position="66"/>
    </location>
</feature>
<dbReference type="Proteomes" id="UP001224775">
    <property type="component" value="Unassembled WGS sequence"/>
</dbReference>
<feature type="compositionally biased region" description="Basic residues" evidence="1">
    <location>
        <begin position="862"/>
        <end position="876"/>
    </location>
</feature>
<feature type="region of interest" description="Disordered" evidence="1">
    <location>
        <begin position="985"/>
        <end position="1158"/>
    </location>
</feature>
<feature type="compositionally biased region" description="Basic residues" evidence="1">
    <location>
        <begin position="119"/>
        <end position="129"/>
    </location>
</feature>
<feature type="compositionally biased region" description="Basic and acidic residues" evidence="1">
    <location>
        <begin position="1115"/>
        <end position="1130"/>
    </location>
</feature>
<keyword evidence="3" id="KW-1185">Reference proteome</keyword>
<feature type="region of interest" description="Disordered" evidence="1">
    <location>
        <begin position="112"/>
        <end position="146"/>
    </location>
</feature>
<feature type="compositionally biased region" description="Polar residues" evidence="1">
    <location>
        <begin position="1067"/>
        <end position="1090"/>
    </location>
</feature>
<protein>
    <submittedName>
        <fullName evidence="2">Uncharacterized protein</fullName>
    </submittedName>
</protein>
<feature type="compositionally biased region" description="Polar residues" evidence="1">
    <location>
        <begin position="994"/>
        <end position="1009"/>
    </location>
</feature>
<comment type="caution">
    <text evidence="2">The sequence shown here is derived from an EMBL/GenBank/DDBJ whole genome shotgun (WGS) entry which is preliminary data.</text>
</comment>
<feature type="compositionally biased region" description="Polar residues" evidence="1">
    <location>
        <begin position="883"/>
        <end position="897"/>
    </location>
</feature>
<evidence type="ECO:0000313" key="2">
    <source>
        <dbReference type="EMBL" id="KAK1744278.1"/>
    </source>
</evidence>
<feature type="compositionally biased region" description="Low complexity" evidence="1">
    <location>
        <begin position="1190"/>
        <end position="1201"/>
    </location>
</feature>
<dbReference type="AlphaFoldDB" id="A0AAD8YDK2"/>
<feature type="region of interest" description="Disordered" evidence="1">
    <location>
        <begin position="855"/>
        <end position="904"/>
    </location>
</feature>
<feature type="compositionally biased region" description="Basic and acidic residues" evidence="1">
    <location>
        <begin position="1137"/>
        <end position="1158"/>
    </location>
</feature>
<feature type="region of interest" description="Disordered" evidence="1">
    <location>
        <begin position="55"/>
        <end position="90"/>
    </location>
</feature>
<feature type="region of interest" description="Disordered" evidence="1">
    <location>
        <begin position="1174"/>
        <end position="1205"/>
    </location>
</feature>
<feature type="compositionally biased region" description="Low complexity" evidence="1">
    <location>
        <begin position="79"/>
        <end position="90"/>
    </location>
</feature>
<dbReference type="EMBL" id="JATAAI010000007">
    <property type="protein sequence ID" value="KAK1744278.1"/>
    <property type="molecule type" value="Genomic_DNA"/>
</dbReference>
<sequence length="1247" mass="138590">MRNNHTPKKRETSTAASDGFSIDVRKKKSGAEVCSFSSVAAAITDEIFPIAVRQEENNSTEANNNNGTKQSKGQDNNHKSSSAKQNQQKKQPLFAAVIQNWFLEERMKARGVPLESKNSKKKKRKKKKGAQASTDDGGGDTANEGSAIISLDNGVTLSSTSQSAASPTSSRKLDCVLDKFIDLQIEGIDDYEPNVVEGRDLQAFTTFLGHKFECYLNEQQTSQADGNDKSMKSSLPWETDKLHSGTDFEEVLPTILMDDVNSNAQKAECACGQAIRSHLNTWADKYQSVKQTIVLEAKTEDEEDYILGHSNENEHGLSIPVCSNYLDADNDDPFAYGALIDDDFDIEAGAQSSEQTVEKIDDASTLRLELRQISSPTDAVRYLQVDPVCTQNDEEKKFVYPIDEQSILDMVKCILVPSGIGEGEDVDYECALNEIDVHFIKDRAESSENEFLHQFFDMLRTSESAKTKLIEAREEQAMRTIFDPKTSVGLRGADQELNALLKKIVQFLIRVTKYSCCVGWFSEKPTPISIVTQLWTEFEKLLVDLVKPALKVRGTEIQVNRRPGKVPQAFCNTAVRNSHDQLICLKIDKLDRLLYLLRSEFLRRPDCNSNNFLKTSIPSPMLRICVMEAYSMRKNKISADDMFSNEESLECLNEMLAAKIGLPQVNFHTTLRAVERSERDRAERFKLAYKKVVEIVTKADAHLTCQSSPDVADLVCGAEVYESKRLDYELEEKNPSESISLLSLDYDDNPTNVNMEEDITRALNKSGALWMQLIYTLCMENYSVSPIKKFHINRELKVYMDGEIKNPCEGGGERKVSVIVATLIYRWLEAKYNEWHAELTREELLQEAMEVTTPQITTKGAASKKSKKKKPKKKKKVKEESTRTSQSISTNENSLSNVDGEDAKDAGIDSEIVATVTDEVEESVTSPILNGFNVNATFHSTSDVGWTTVGVNPTIGEDAKINEEINTARDEEIARALQEQFQEEAKEYEAENIDTPSTQESSVENSASIAQEEKNDEISDDIVTASAAKITDKAKTKKPSKSQKAKAKQTRIGDAKIAAARPDVTVNDDSATNGQCVKTGVEASQSQSEATGEKKPITTQAETKAKRGLTGSNDIKADKNKQVTAQRDEALTSNGVRADKKSALKSQNKADKKADKKKQVVTQAAANMKIEIELSTSDDAESDNVAGSSNANANTNQKQKQFTPQAVAKQINENRPKIGVYDGDQFVDAETYLVSRVRAVQKKLVWL</sequence>
<reference evidence="2" key="1">
    <citation type="submission" date="2023-06" db="EMBL/GenBank/DDBJ databases">
        <title>Survivors Of The Sea: Transcriptome response of Skeletonema marinoi to long-term dormancy.</title>
        <authorList>
            <person name="Pinder M.I.M."/>
            <person name="Kourtchenko O."/>
            <person name="Robertson E.K."/>
            <person name="Larsson T."/>
            <person name="Maumus F."/>
            <person name="Osuna-Cruz C.M."/>
            <person name="Vancaester E."/>
            <person name="Stenow R."/>
            <person name="Vandepoele K."/>
            <person name="Ploug H."/>
            <person name="Bruchert V."/>
            <person name="Godhe A."/>
            <person name="Topel M."/>
        </authorList>
    </citation>
    <scope>NUCLEOTIDE SEQUENCE</scope>
    <source>
        <strain evidence="2">R05AC</strain>
    </source>
</reference>
<evidence type="ECO:0000313" key="3">
    <source>
        <dbReference type="Proteomes" id="UP001224775"/>
    </source>
</evidence>
<feature type="compositionally biased region" description="Basic residues" evidence="1">
    <location>
        <begin position="1035"/>
        <end position="1049"/>
    </location>
</feature>
<accession>A0AAD8YDK2</accession>
<evidence type="ECO:0000256" key="1">
    <source>
        <dbReference type="SAM" id="MobiDB-lite"/>
    </source>
</evidence>